<sequence length="92" mass="11001">MNDKHELLDEVDGLITHKKRLDFNYFLYMILTLIFIAMLAFPKIYITQQIYFKSREIAKLKMEHDTLKEENKLISASVESIKFKNQILDTLF</sequence>
<keyword evidence="1" id="KW-1133">Transmembrane helix</keyword>
<proteinExistence type="predicted"/>
<accession>A0A1W1CRD4</accession>
<evidence type="ECO:0008006" key="3">
    <source>
        <dbReference type="Google" id="ProtNLM"/>
    </source>
</evidence>
<dbReference type="EMBL" id="FPHK01000118">
    <property type="protein sequence ID" value="SFV68275.1"/>
    <property type="molecule type" value="Genomic_DNA"/>
</dbReference>
<evidence type="ECO:0000313" key="2">
    <source>
        <dbReference type="EMBL" id="SFV68275.1"/>
    </source>
</evidence>
<evidence type="ECO:0000256" key="1">
    <source>
        <dbReference type="SAM" id="Phobius"/>
    </source>
</evidence>
<keyword evidence="1" id="KW-0472">Membrane</keyword>
<protein>
    <recommendedName>
        <fullName evidence="3">Cell division protein FtsL</fullName>
    </recommendedName>
</protein>
<keyword evidence="1" id="KW-0812">Transmembrane</keyword>
<reference evidence="2" key="1">
    <citation type="submission" date="2016-10" db="EMBL/GenBank/DDBJ databases">
        <authorList>
            <person name="de Groot N.N."/>
        </authorList>
    </citation>
    <scope>NUCLEOTIDE SEQUENCE</scope>
</reference>
<gene>
    <name evidence="2" type="ORF">MNB_SM-6-1503</name>
</gene>
<feature type="transmembrane region" description="Helical" evidence="1">
    <location>
        <begin position="25"/>
        <end position="46"/>
    </location>
</feature>
<name>A0A1W1CRD4_9ZZZZ</name>
<dbReference type="AlphaFoldDB" id="A0A1W1CRD4"/>
<organism evidence="2">
    <name type="scientific">hydrothermal vent metagenome</name>
    <dbReference type="NCBI Taxonomy" id="652676"/>
    <lineage>
        <taxon>unclassified sequences</taxon>
        <taxon>metagenomes</taxon>
        <taxon>ecological metagenomes</taxon>
    </lineage>
</organism>